<keyword evidence="4" id="KW-1185">Reference proteome</keyword>
<evidence type="ECO:0000313" key="4">
    <source>
        <dbReference type="Proteomes" id="UP000070544"/>
    </source>
</evidence>
<name>A0A138ZWC7_GONPJ</name>
<evidence type="ECO:0000256" key="1">
    <source>
        <dbReference type="SAM" id="Coils"/>
    </source>
</evidence>
<keyword evidence="1" id="KW-0175">Coiled coil</keyword>
<feature type="region of interest" description="Disordered" evidence="2">
    <location>
        <begin position="281"/>
        <end position="309"/>
    </location>
</feature>
<accession>A0A138ZWC7</accession>
<sequence length="309" mass="35898">MAATGLTHFYLNQFTDQHLRAWCKTLKITGYSKHLKAGVMGLLAQHPTIQFIVERIEEKERHRLVLEGTLAPELKVECRRQGLASADARSKKKAELEKFLFDLGNRKPEYRSEYIARRIQEHDMEVARTNAKEDNRTTVKEEEVRAKEEEVRRREEEVELRAAALEQQEGVIRSYVEEIRAKEAELASREAALAQAKEEAEHAARAPKQRATRNTKRIELVIPGPAIPSYPIVPSGRNRVKMEMPKAQAPPSYAFVVDEPRLEEYTMQDIYQIEHEIADQERAKAQQEREKKEQKQLDVEYKKLEIEQE</sequence>
<gene>
    <name evidence="3" type="ORF">M427DRAFT_495274</name>
</gene>
<dbReference type="AlphaFoldDB" id="A0A138ZWC7"/>
<feature type="coiled-coil region" evidence="1">
    <location>
        <begin position="139"/>
        <end position="206"/>
    </location>
</feature>
<evidence type="ECO:0000313" key="3">
    <source>
        <dbReference type="EMBL" id="KXS08820.1"/>
    </source>
</evidence>
<reference evidence="3 4" key="1">
    <citation type="journal article" date="2015" name="Genome Biol. Evol.">
        <title>Phylogenomic analyses indicate that early fungi evolved digesting cell walls of algal ancestors of land plants.</title>
        <authorList>
            <person name="Chang Y."/>
            <person name="Wang S."/>
            <person name="Sekimoto S."/>
            <person name="Aerts A.L."/>
            <person name="Choi C."/>
            <person name="Clum A."/>
            <person name="LaButti K.M."/>
            <person name="Lindquist E.A."/>
            <person name="Yee Ngan C."/>
            <person name="Ohm R.A."/>
            <person name="Salamov A.A."/>
            <person name="Grigoriev I.V."/>
            <person name="Spatafora J.W."/>
            <person name="Berbee M.L."/>
        </authorList>
    </citation>
    <scope>NUCLEOTIDE SEQUENCE [LARGE SCALE GENOMIC DNA]</scope>
    <source>
        <strain evidence="3 4">JEL478</strain>
    </source>
</reference>
<proteinExistence type="predicted"/>
<protein>
    <submittedName>
        <fullName evidence="3">Uncharacterized protein</fullName>
    </submittedName>
</protein>
<organism evidence="3 4">
    <name type="scientific">Gonapodya prolifera (strain JEL478)</name>
    <name type="common">Monoblepharis prolifera</name>
    <dbReference type="NCBI Taxonomy" id="1344416"/>
    <lineage>
        <taxon>Eukaryota</taxon>
        <taxon>Fungi</taxon>
        <taxon>Fungi incertae sedis</taxon>
        <taxon>Chytridiomycota</taxon>
        <taxon>Chytridiomycota incertae sedis</taxon>
        <taxon>Monoblepharidomycetes</taxon>
        <taxon>Monoblepharidales</taxon>
        <taxon>Gonapodyaceae</taxon>
        <taxon>Gonapodya</taxon>
    </lineage>
</organism>
<evidence type="ECO:0000256" key="2">
    <source>
        <dbReference type="SAM" id="MobiDB-lite"/>
    </source>
</evidence>
<dbReference type="EMBL" id="KQ965960">
    <property type="protein sequence ID" value="KXS08820.1"/>
    <property type="molecule type" value="Genomic_DNA"/>
</dbReference>
<dbReference type="Proteomes" id="UP000070544">
    <property type="component" value="Unassembled WGS sequence"/>
</dbReference>